<dbReference type="AlphaFoldDB" id="A0A9Q1BC59"/>
<name>A0A9Q1BC59_HOLLE</name>
<feature type="chain" id="PRO_5040334024" description="Transmembrane protein" evidence="1">
    <location>
        <begin position="24"/>
        <end position="81"/>
    </location>
</feature>
<proteinExistence type="predicted"/>
<evidence type="ECO:0000313" key="2">
    <source>
        <dbReference type="EMBL" id="KAJ8021260.1"/>
    </source>
</evidence>
<comment type="caution">
    <text evidence="2">The sequence shown here is derived from an EMBL/GenBank/DDBJ whole genome shotgun (WGS) entry which is preliminary data.</text>
</comment>
<protein>
    <recommendedName>
        <fullName evidence="4">Transmembrane protein</fullName>
    </recommendedName>
</protein>
<feature type="signal peptide" evidence="1">
    <location>
        <begin position="1"/>
        <end position="23"/>
    </location>
</feature>
<keyword evidence="1" id="KW-0732">Signal</keyword>
<evidence type="ECO:0008006" key="4">
    <source>
        <dbReference type="Google" id="ProtNLM"/>
    </source>
</evidence>
<reference evidence="2" key="1">
    <citation type="submission" date="2021-10" db="EMBL/GenBank/DDBJ databases">
        <title>Tropical sea cucumber genome reveals ecological adaptation and Cuvierian tubules defense mechanism.</title>
        <authorList>
            <person name="Chen T."/>
        </authorList>
    </citation>
    <scope>NUCLEOTIDE SEQUENCE</scope>
    <source>
        <strain evidence="2">Nanhai2018</strain>
        <tissue evidence="2">Muscle</tissue>
    </source>
</reference>
<dbReference type="EMBL" id="JAIZAY010000021">
    <property type="protein sequence ID" value="KAJ8021260.1"/>
    <property type="molecule type" value="Genomic_DNA"/>
</dbReference>
<sequence length="81" mass="9037">MAANISPKEFVLFLFLLAHVCFSTIYFNGSPNVAKNAHFSLPKMQRKFHGDIGKIEEGLDPGDGYFSRIHGQCLTTLKHPS</sequence>
<gene>
    <name evidence="2" type="ORF">HOLleu_38407</name>
</gene>
<dbReference type="Proteomes" id="UP001152320">
    <property type="component" value="Chromosome 21"/>
</dbReference>
<evidence type="ECO:0000256" key="1">
    <source>
        <dbReference type="SAM" id="SignalP"/>
    </source>
</evidence>
<accession>A0A9Q1BC59</accession>
<organism evidence="2 3">
    <name type="scientific">Holothuria leucospilota</name>
    <name type="common">Black long sea cucumber</name>
    <name type="synonym">Mertensiothuria leucospilota</name>
    <dbReference type="NCBI Taxonomy" id="206669"/>
    <lineage>
        <taxon>Eukaryota</taxon>
        <taxon>Metazoa</taxon>
        <taxon>Echinodermata</taxon>
        <taxon>Eleutherozoa</taxon>
        <taxon>Echinozoa</taxon>
        <taxon>Holothuroidea</taxon>
        <taxon>Aspidochirotacea</taxon>
        <taxon>Aspidochirotida</taxon>
        <taxon>Holothuriidae</taxon>
        <taxon>Holothuria</taxon>
    </lineage>
</organism>
<keyword evidence="3" id="KW-1185">Reference proteome</keyword>
<evidence type="ECO:0000313" key="3">
    <source>
        <dbReference type="Proteomes" id="UP001152320"/>
    </source>
</evidence>